<keyword evidence="1" id="KW-0812">Transmembrane</keyword>
<keyword evidence="3" id="KW-1185">Reference proteome</keyword>
<accession>A0ABR7GJN7</accession>
<organism evidence="2 3">
    <name type="scientific">Agathobaculum hominis</name>
    <dbReference type="NCBI Taxonomy" id="2763014"/>
    <lineage>
        <taxon>Bacteria</taxon>
        <taxon>Bacillati</taxon>
        <taxon>Bacillota</taxon>
        <taxon>Clostridia</taxon>
        <taxon>Eubacteriales</taxon>
        <taxon>Butyricicoccaceae</taxon>
        <taxon>Agathobaculum</taxon>
    </lineage>
</organism>
<dbReference type="EMBL" id="JACOPK010000001">
    <property type="protein sequence ID" value="MBC5694532.1"/>
    <property type="molecule type" value="Genomic_DNA"/>
</dbReference>
<protein>
    <recommendedName>
        <fullName evidence="4">DUF4860 domain-containing protein</fullName>
    </recommendedName>
</protein>
<dbReference type="RefSeq" id="WP_186968825.1">
    <property type="nucleotide sequence ID" value="NZ_JACOPK010000001.1"/>
</dbReference>
<evidence type="ECO:0000313" key="3">
    <source>
        <dbReference type="Proteomes" id="UP000641741"/>
    </source>
</evidence>
<name>A0ABR7GJN7_9FIRM</name>
<evidence type="ECO:0000256" key="1">
    <source>
        <dbReference type="SAM" id="Phobius"/>
    </source>
</evidence>
<keyword evidence="1" id="KW-0472">Membrane</keyword>
<gene>
    <name evidence="2" type="ORF">H8S02_00985</name>
</gene>
<dbReference type="Proteomes" id="UP000641741">
    <property type="component" value="Unassembled WGS sequence"/>
</dbReference>
<proteinExistence type="predicted"/>
<reference evidence="2 3" key="1">
    <citation type="submission" date="2020-08" db="EMBL/GenBank/DDBJ databases">
        <title>Genome public.</title>
        <authorList>
            <person name="Liu C."/>
            <person name="Sun Q."/>
        </authorList>
    </citation>
    <scope>NUCLEOTIDE SEQUENCE [LARGE SCALE GENOMIC DNA]</scope>
    <source>
        <strain evidence="2 3">M2</strain>
    </source>
</reference>
<sequence>MKDKLRILLRIALVLLLVCGVTVGVLYANRDIGIPTDQLEQAMRESQDIPDDWTVQTSAGDTTAAGIAYAPNHSDYVFALYIDRDTHRFFTTGWFFTMGGSLFEISDFVAAFTVNDRPETAYISMNAEKIDRAVIDSGIETRTIELDSTQPFALVLPRSSGSVTFYGADGQPAEVRIVR</sequence>
<evidence type="ECO:0008006" key="4">
    <source>
        <dbReference type="Google" id="ProtNLM"/>
    </source>
</evidence>
<feature type="transmembrane region" description="Helical" evidence="1">
    <location>
        <begin position="7"/>
        <end position="28"/>
    </location>
</feature>
<keyword evidence="1" id="KW-1133">Transmembrane helix</keyword>
<evidence type="ECO:0000313" key="2">
    <source>
        <dbReference type="EMBL" id="MBC5694532.1"/>
    </source>
</evidence>
<comment type="caution">
    <text evidence="2">The sequence shown here is derived from an EMBL/GenBank/DDBJ whole genome shotgun (WGS) entry which is preliminary data.</text>
</comment>